<feature type="compositionally biased region" description="Basic and acidic residues" evidence="1">
    <location>
        <begin position="223"/>
        <end position="250"/>
    </location>
</feature>
<dbReference type="EMBL" id="PGCJ01000095">
    <property type="protein sequence ID" value="PLW49551.1"/>
    <property type="molecule type" value="Genomic_DNA"/>
</dbReference>
<organism evidence="5 6">
    <name type="scientific">Puccinia coronata f. sp. avenae</name>
    <dbReference type="NCBI Taxonomy" id="200324"/>
    <lineage>
        <taxon>Eukaryota</taxon>
        <taxon>Fungi</taxon>
        <taxon>Dikarya</taxon>
        <taxon>Basidiomycota</taxon>
        <taxon>Pucciniomycotina</taxon>
        <taxon>Pucciniomycetes</taxon>
        <taxon>Pucciniales</taxon>
        <taxon>Pucciniaceae</taxon>
        <taxon>Puccinia</taxon>
    </lineage>
</organism>
<dbReference type="EMBL" id="PGCJ01000943">
    <property type="protein sequence ID" value="PLW13643.1"/>
    <property type="molecule type" value="Genomic_DNA"/>
</dbReference>
<sequence length="812" mass="88354">MAQPLPSWLKPVTLRYQDSDRVTTGLVELPITYSGPSIPLDWPYTSVSSSSITAASPASSALPSTQIVKFLDGSGPFTVVGDTILTAPTPTSTTSAEISAPSSAVPSSMPVTSSPPVPLVLVTTVVVAQPTPASTPLSSNSPTSPSSNPLALGFVFLLTILIILILIATVVLIKRQRRRRKLRGIIDKYEPTPQEIHYEFNSRLYPQHHHGSQDQPHYIQPSREQEAPGVNHEHEELRRLNDDTKEKPDQQTEFLLTPSGKLARTDDRKWARWNKFLPKLPFFGNKKPHRPEIIHHLPLPQTTPIYVNPYHDPSVNTNTGERVSKWRVKCGSFSSSALKLPSTISSYKNELPPEPDIFQQQTPVKNGGLPDDPQSAISAIQRGDAKLVFSYNQSSTVSGPRGKSQSRAYQALKQSPPSSPIKAKSMEAVYTLFDLSSPRRGVKSQSPKPKKTIIPSALFKIPTHTSRSFGNKTSSNSWTTGKKSTSKRHSDHDPPLLVGECEEDDEASHSDGTDPGDSPLDFITIPLRSPPRCRRITGSSLAGVTGLEDSIDSIGDGPRSLPPSTPTAPLFSSARKVRPKKNSLPALPQSSMANQLNASTSSDDHFPAPLRRSPDYSSPPLLPSLPIARVPTPELKRANEPSTSRCTPQFGRARTMSHSPVIMNDLSRNQSSLDTNLSHEAHRNDTSRSHEYNSGLSSDSSRASPQYPRDPSCEASPNGSSSHDLPELQPTQQAKSGSQETHNTSADEDIIFTGYFGSGSIGNTGGVSEMGILETNYLVMYIFLYVVSRPRTPASASFLLIHSPPSLPCSND</sequence>
<feature type="transmembrane region" description="Helical" evidence="2">
    <location>
        <begin position="150"/>
        <end position="173"/>
    </location>
</feature>
<feature type="compositionally biased region" description="Polar residues" evidence="1">
    <location>
        <begin position="463"/>
        <end position="483"/>
    </location>
</feature>
<accession>A0A2N5VHR5</accession>
<dbReference type="AlphaFoldDB" id="A0A2N5VHR5"/>
<feature type="region of interest" description="Disordered" evidence="1">
    <location>
        <begin position="394"/>
        <end position="423"/>
    </location>
</feature>
<protein>
    <submittedName>
        <fullName evidence="5">Uncharacterized protein</fullName>
    </submittedName>
</protein>
<feature type="compositionally biased region" description="Low complexity" evidence="1">
    <location>
        <begin position="609"/>
        <end position="619"/>
    </location>
</feature>
<dbReference type="OrthoDB" id="2507098at2759"/>
<feature type="compositionally biased region" description="Basic and acidic residues" evidence="1">
    <location>
        <begin position="679"/>
        <end position="691"/>
    </location>
</feature>
<keyword evidence="6" id="KW-1185">Reference proteome</keyword>
<dbReference type="Proteomes" id="UP000235388">
    <property type="component" value="Unassembled WGS sequence"/>
</dbReference>
<feature type="region of interest" description="Disordered" evidence="1">
    <location>
        <begin position="679"/>
        <end position="743"/>
    </location>
</feature>
<comment type="caution">
    <text evidence="5">The sequence shown here is derived from an EMBL/GenBank/DDBJ whole genome shotgun (WGS) entry which is preliminary data.</text>
</comment>
<feature type="compositionally biased region" description="Polar residues" evidence="1">
    <location>
        <begin position="715"/>
        <end position="743"/>
    </location>
</feature>
<evidence type="ECO:0000313" key="6">
    <source>
        <dbReference type="Proteomes" id="UP000235388"/>
    </source>
</evidence>
<evidence type="ECO:0000256" key="1">
    <source>
        <dbReference type="SAM" id="MobiDB-lite"/>
    </source>
</evidence>
<feature type="region of interest" description="Disordered" evidence="1">
    <location>
        <begin position="438"/>
        <end position="657"/>
    </location>
</feature>
<feature type="compositionally biased region" description="Polar residues" evidence="1">
    <location>
        <begin position="394"/>
        <end position="416"/>
    </location>
</feature>
<name>A0A2N5VHR5_9BASI</name>
<evidence type="ECO:0000313" key="7">
    <source>
        <dbReference type="Proteomes" id="UP000235392"/>
    </source>
</evidence>
<evidence type="ECO:0000313" key="3">
    <source>
        <dbReference type="EMBL" id="PLW13643.1"/>
    </source>
</evidence>
<proteinExistence type="predicted"/>
<evidence type="ECO:0000313" key="4">
    <source>
        <dbReference type="EMBL" id="PLW36677.1"/>
    </source>
</evidence>
<keyword evidence="2" id="KW-0812">Transmembrane</keyword>
<evidence type="ECO:0000256" key="2">
    <source>
        <dbReference type="SAM" id="Phobius"/>
    </source>
</evidence>
<reference evidence="6 7" key="1">
    <citation type="submission" date="2017-11" db="EMBL/GenBank/DDBJ databases">
        <title>De novo assembly and phasing of dikaryotic genomes from two isolates of Puccinia coronata f. sp. avenae, the causal agent of oat crown rust.</title>
        <authorList>
            <person name="Miller M.E."/>
            <person name="Zhang Y."/>
            <person name="Omidvar V."/>
            <person name="Sperschneider J."/>
            <person name="Schwessinger B."/>
            <person name="Raley C."/>
            <person name="Palmer J.M."/>
            <person name="Garnica D."/>
            <person name="Upadhyaya N."/>
            <person name="Rathjen J."/>
            <person name="Taylor J.M."/>
            <person name="Park R.F."/>
            <person name="Dodds P.N."/>
            <person name="Hirsch C.D."/>
            <person name="Kianian S.F."/>
            <person name="Figueroa M."/>
        </authorList>
    </citation>
    <scope>NUCLEOTIDE SEQUENCE [LARGE SCALE GENOMIC DNA]</scope>
    <source>
        <strain evidence="5">12NC29</strain>
        <strain evidence="4">12SD80</strain>
    </source>
</reference>
<dbReference type="STRING" id="200324.A0A2N5VHR5"/>
<dbReference type="Proteomes" id="UP000235392">
    <property type="component" value="Unassembled WGS sequence"/>
</dbReference>
<dbReference type="EMBL" id="PGCI01000156">
    <property type="protein sequence ID" value="PLW36677.1"/>
    <property type="molecule type" value="Genomic_DNA"/>
</dbReference>
<gene>
    <name evidence="5" type="ORF">PCANC_09002</name>
    <name evidence="3" type="ORF">PCANC_18413</name>
    <name evidence="4" type="ORF">PCASD_14119</name>
</gene>
<keyword evidence="2" id="KW-0472">Membrane</keyword>
<feature type="region of interest" description="Disordered" evidence="1">
    <location>
        <begin position="90"/>
        <end position="109"/>
    </location>
</feature>
<keyword evidence="2" id="KW-1133">Transmembrane helix</keyword>
<evidence type="ECO:0000313" key="5">
    <source>
        <dbReference type="EMBL" id="PLW49551.1"/>
    </source>
</evidence>
<feature type="region of interest" description="Disordered" evidence="1">
    <location>
        <begin position="206"/>
        <end position="252"/>
    </location>
</feature>
<feature type="compositionally biased region" description="Polar residues" evidence="1">
    <location>
        <begin position="588"/>
        <end position="601"/>
    </location>
</feature>
<feature type="compositionally biased region" description="Polar residues" evidence="1">
    <location>
        <begin position="692"/>
        <end position="704"/>
    </location>
</feature>